<dbReference type="EMBL" id="DSRU01000042">
    <property type="protein sequence ID" value="HFM96728.1"/>
    <property type="molecule type" value="Genomic_DNA"/>
</dbReference>
<evidence type="ECO:0000313" key="1">
    <source>
        <dbReference type="EMBL" id="HFM96728.1"/>
    </source>
</evidence>
<accession>A0A7C3KCI5</accession>
<organism evidence="1">
    <name type="scientific">Oscillatoriales cyanobacterium SpSt-418</name>
    <dbReference type="NCBI Taxonomy" id="2282169"/>
    <lineage>
        <taxon>Bacteria</taxon>
        <taxon>Bacillati</taxon>
        <taxon>Cyanobacteriota</taxon>
        <taxon>Cyanophyceae</taxon>
        <taxon>Oscillatoriophycideae</taxon>
        <taxon>Oscillatoriales</taxon>
    </lineage>
</organism>
<comment type="caution">
    <text evidence="1">The sequence shown here is derived from an EMBL/GenBank/DDBJ whole genome shotgun (WGS) entry which is preliminary data.</text>
</comment>
<proteinExistence type="predicted"/>
<reference evidence="1" key="1">
    <citation type="journal article" date="2020" name="mSystems">
        <title>Genome- and Community-Level Interaction Insights into Carbon Utilization and Element Cycling Functions of Hydrothermarchaeota in Hydrothermal Sediment.</title>
        <authorList>
            <person name="Zhou Z."/>
            <person name="Liu Y."/>
            <person name="Xu W."/>
            <person name="Pan J."/>
            <person name="Luo Z.H."/>
            <person name="Li M."/>
        </authorList>
    </citation>
    <scope>NUCLEOTIDE SEQUENCE [LARGE SCALE GENOMIC DNA]</scope>
    <source>
        <strain evidence="1">SpSt-418</strain>
    </source>
</reference>
<dbReference type="AlphaFoldDB" id="A0A7C3KCI5"/>
<gene>
    <name evidence="1" type="ORF">ENR64_02990</name>
</gene>
<sequence>MGKKRITQLLEQLEANRQAELENAAAIFTVAQVAVNKLQEQVGESSQTALLPAATIDPAAEEITQATLREKYGSHQACRAAAKAQGIRFSKNPTWEQLVVAFRYAAQLRQVANDYLQAQPHPAMRGVTIELRF</sequence>
<protein>
    <submittedName>
        <fullName evidence="1">Uncharacterized protein</fullName>
    </submittedName>
</protein>
<name>A0A7C3KCI5_9CYAN</name>